<dbReference type="PANTHER" id="PTHR11923">
    <property type="entry name" value="SCAVENGER RECEPTOR CLASS B TYPE-1 SR-B1"/>
    <property type="match status" value="1"/>
</dbReference>
<dbReference type="Pfam" id="PF01130">
    <property type="entry name" value="CD36"/>
    <property type="match status" value="1"/>
</dbReference>
<keyword evidence="6" id="KW-0325">Glycoprotein</keyword>
<evidence type="ECO:0000256" key="3">
    <source>
        <dbReference type="ARBA" id="ARBA00022692"/>
    </source>
</evidence>
<sequence length="171" mass="19473">MCNDYRVVTQGGVSFESYPDPLITLINSNLTKTLLTILGNPIALPNVPAMGYFPLYNHTNDEDYIVKTGKDNTDNLALIQKWANMTNLPWWGDSYSSDITNSGAADIRATRYNLHFMSFYLHYDSDTTVNGIDAMTFKMDEDTYNTTSELNKGYRYENKEMVVSKSAKFLR</sequence>
<keyword evidence="8" id="KW-1185">Reference proteome</keyword>
<evidence type="ECO:0008006" key="9">
    <source>
        <dbReference type="Google" id="ProtNLM"/>
    </source>
</evidence>
<evidence type="ECO:0000256" key="1">
    <source>
        <dbReference type="ARBA" id="ARBA00004370"/>
    </source>
</evidence>
<keyword evidence="5" id="KW-0472">Membrane</keyword>
<dbReference type="EMBL" id="KN728435">
    <property type="protein sequence ID" value="KIH63779.1"/>
    <property type="molecule type" value="Genomic_DNA"/>
</dbReference>
<name>A0A0C2GXJ5_9BILA</name>
<comment type="subcellular location">
    <subcellularLocation>
        <location evidence="1">Membrane</location>
    </subcellularLocation>
</comment>
<evidence type="ECO:0000313" key="7">
    <source>
        <dbReference type="EMBL" id="KIH63779.1"/>
    </source>
</evidence>
<keyword evidence="3" id="KW-0812">Transmembrane</keyword>
<dbReference type="Proteomes" id="UP000054047">
    <property type="component" value="Unassembled WGS sequence"/>
</dbReference>
<dbReference type="AlphaFoldDB" id="A0A0C2GXJ5"/>
<proteinExistence type="inferred from homology"/>
<protein>
    <recommendedName>
        <fullName evidence="9">CD36 family protein</fullName>
    </recommendedName>
</protein>
<accession>A0A0C2GXJ5</accession>
<dbReference type="InterPro" id="IPR002159">
    <property type="entry name" value="CD36_fam"/>
</dbReference>
<evidence type="ECO:0000256" key="4">
    <source>
        <dbReference type="ARBA" id="ARBA00022989"/>
    </source>
</evidence>
<evidence type="ECO:0000256" key="2">
    <source>
        <dbReference type="ARBA" id="ARBA00010532"/>
    </source>
</evidence>
<dbReference type="GO" id="GO:0005737">
    <property type="term" value="C:cytoplasm"/>
    <property type="evidence" value="ECO:0007669"/>
    <property type="project" value="TreeGrafter"/>
</dbReference>
<dbReference type="GO" id="GO:0005044">
    <property type="term" value="F:scavenger receptor activity"/>
    <property type="evidence" value="ECO:0007669"/>
    <property type="project" value="TreeGrafter"/>
</dbReference>
<comment type="similarity">
    <text evidence="2">Belongs to the CD36 family.</text>
</comment>
<organism evidence="7 8">
    <name type="scientific">Ancylostoma duodenale</name>
    <dbReference type="NCBI Taxonomy" id="51022"/>
    <lineage>
        <taxon>Eukaryota</taxon>
        <taxon>Metazoa</taxon>
        <taxon>Ecdysozoa</taxon>
        <taxon>Nematoda</taxon>
        <taxon>Chromadorea</taxon>
        <taxon>Rhabditida</taxon>
        <taxon>Rhabditina</taxon>
        <taxon>Rhabditomorpha</taxon>
        <taxon>Strongyloidea</taxon>
        <taxon>Ancylostomatidae</taxon>
        <taxon>Ancylostomatinae</taxon>
        <taxon>Ancylostoma</taxon>
    </lineage>
</organism>
<dbReference type="OrthoDB" id="18585at2759"/>
<gene>
    <name evidence="7" type="ORF">ANCDUO_05914</name>
</gene>
<dbReference type="PANTHER" id="PTHR11923:SF106">
    <property type="entry name" value="SCAVENGER RECEPTOR (CD36 FAMILY) RELATED"/>
    <property type="match status" value="1"/>
</dbReference>
<evidence type="ECO:0000256" key="5">
    <source>
        <dbReference type="ARBA" id="ARBA00023136"/>
    </source>
</evidence>
<reference evidence="7 8" key="1">
    <citation type="submission" date="2013-12" db="EMBL/GenBank/DDBJ databases">
        <title>Draft genome of the parsitic nematode Ancylostoma duodenale.</title>
        <authorList>
            <person name="Mitreva M."/>
        </authorList>
    </citation>
    <scope>NUCLEOTIDE SEQUENCE [LARGE SCALE GENOMIC DNA]</scope>
    <source>
        <strain evidence="7 8">Zhejiang</strain>
    </source>
</reference>
<dbReference type="GO" id="GO:0016020">
    <property type="term" value="C:membrane"/>
    <property type="evidence" value="ECO:0007669"/>
    <property type="project" value="UniProtKB-SubCell"/>
</dbReference>
<evidence type="ECO:0000256" key="6">
    <source>
        <dbReference type="ARBA" id="ARBA00023180"/>
    </source>
</evidence>
<keyword evidence="4" id="KW-1133">Transmembrane helix</keyword>
<evidence type="ECO:0000313" key="8">
    <source>
        <dbReference type="Proteomes" id="UP000054047"/>
    </source>
</evidence>